<dbReference type="SMART" id="SM00382">
    <property type="entry name" value="AAA"/>
    <property type="match status" value="1"/>
</dbReference>
<dbReference type="Proteomes" id="UP001164745">
    <property type="component" value="Chromosome"/>
</dbReference>
<feature type="domain" description="ABC transporter" evidence="6">
    <location>
        <begin position="2"/>
        <end position="223"/>
    </location>
</feature>
<comment type="similarity">
    <text evidence="1">Belongs to the ABC transporter superfamily.</text>
</comment>
<proteinExistence type="inferred from homology"/>
<name>A0ABY7BF49_9FIRM</name>
<dbReference type="Pfam" id="PF00005">
    <property type="entry name" value="ABC_tran"/>
    <property type="match status" value="1"/>
</dbReference>
<dbReference type="GO" id="GO:0005524">
    <property type="term" value="F:ATP binding"/>
    <property type="evidence" value="ECO:0007669"/>
    <property type="project" value="UniProtKB-KW"/>
</dbReference>
<dbReference type="Gene3D" id="3.40.50.300">
    <property type="entry name" value="P-loop containing nucleotide triphosphate hydrolases"/>
    <property type="match status" value="1"/>
</dbReference>
<evidence type="ECO:0000256" key="3">
    <source>
        <dbReference type="ARBA" id="ARBA00022741"/>
    </source>
</evidence>
<dbReference type="CDD" id="cd03224">
    <property type="entry name" value="ABC_TM1139_LivF_branched"/>
    <property type="match status" value="1"/>
</dbReference>
<protein>
    <submittedName>
        <fullName evidence="7">ABC transporter ATP-binding protein</fullName>
    </submittedName>
</protein>
<evidence type="ECO:0000313" key="7">
    <source>
        <dbReference type="EMBL" id="WAM31443.1"/>
    </source>
</evidence>
<keyword evidence="8" id="KW-1185">Reference proteome</keyword>
<evidence type="ECO:0000256" key="4">
    <source>
        <dbReference type="ARBA" id="ARBA00022840"/>
    </source>
</evidence>
<evidence type="ECO:0000256" key="1">
    <source>
        <dbReference type="ARBA" id="ARBA00005417"/>
    </source>
</evidence>
<organism evidence="7 8">
    <name type="scientific">Caldicellulosiruptor naganoensis</name>
    <dbReference type="NCBI Taxonomy" id="29324"/>
    <lineage>
        <taxon>Bacteria</taxon>
        <taxon>Bacillati</taxon>
        <taxon>Bacillota</taxon>
        <taxon>Bacillota incertae sedis</taxon>
        <taxon>Caldicellulosiruptorales</taxon>
        <taxon>Caldicellulosiruptoraceae</taxon>
        <taxon>Caldicellulosiruptor</taxon>
    </lineage>
</organism>
<keyword evidence="5" id="KW-0029">Amino-acid transport</keyword>
<dbReference type="EMBL" id="CP113864">
    <property type="protein sequence ID" value="WAM31443.1"/>
    <property type="molecule type" value="Genomic_DNA"/>
</dbReference>
<evidence type="ECO:0000313" key="8">
    <source>
        <dbReference type="Proteomes" id="UP001164745"/>
    </source>
</evidence>
<dbReference type="InterPro" id="IPR003439">
    <property type="entry name" value="ABC_transporter-like_ATP-bd"/>
</dbReference>
<sequence>MLLINNVYSGYADSIVLHGISLRVDKNSIVGIIGRNGVGKTTLLKTILGIVKIKMGEIWFEEKLINSLKPYERAELGIGYVPQGRGIFPQLTVAENLLIMDKNVKNRIEEVFTLFPKLKVLMKRKGGSLSGGEQQQLAIARALIKTPKLLILDEPTEGIQPSVVETIVSALYEIKKRGISVLIVEQNLDLLLEIGDYYYFLDSGHVVDEGVINEESYPTMCRLLMV</sequence>
<reference evidence="7" key="1">
    <citation type="submission" date="2022-12" db="EMBL/GenBank/DDBJ databases">
        <authorList>
            <person name="Bing R.G."/>
            <person name="Willard D.J."/>
            <person name="Manesh M.J.H."/>
            <person name="Laemthong T."/>
            <person name="Crosby J.R."/>
            <person name="Kelly R.M."/>
        </authorList>
    </citation>
    <scope>NUCLEOTIDE SEQUENCE</scope>
    <source>
        <strain evidence="7">DSM 8991</strain>
    </source>
</reference>
<dbReference type="PANTHER" id="PTHR43820:SF5">
    <property type="entry name" value="HIGH-AFFINITY BRANCHED-CHAIN AMINO ACID TRANSPORT ATP-BINDING PROTEIN"/>
    <property type="match status" value="1"/>
</dbReference>
<keyword evidence="4 7" id="KW-0067">ATP-binding</keyword>
<accession>A0ABY7BF49</accession>
<dbReference type="PANTHER" id="PTHR43820">
    <property type="entry name" value="HIGH-AFFINITY BRANCHED-CHAIN AMINO ACID TRANSPORT ATP-BINDING PROTEIN LIVF"/>
    <property type="match status" value="1"/>
</dbReference>
<dbReference type="PROSITE" id="PS50893">
    <property type="entry name" value="ABC_TRANSPORTER_2"/>
    <property type="match status" value="1"/>
</dbReference>
<evidence type="ECO:0000256" key="5">
    <source>
        <dbReference type="ARBA" id="ARBA00022970"/>
    </source>
</evidence>
<evidence type="ECO:0000256" key="2">
    <source>
        <dbReference type="ARBA" id="ARBA00022448"/>
    </source>
</evidence>
<keyword evidence="3" id="KW-0547">Nucleotide-binding</keyword>
<dbReference type="InterPro" id="IPR027417">
    <property type="entry name" value="P-loop_NTPase"/>
</dbReference>
<dbReference type="InterPro" id="IPR052156">
    <property type="entry name" value="BCAA_Transport_ATP-bd_LivF"/>
</dbReference>
<keyword evidence="2" id="KW-0813">Transport</keyword>
<gene>
    <name evidence="7" type="ORF">OTJ99_002318</name>
</gene>
<dbReference type="SUPFAM" id="SSF52540">
    <property type="entry name" value="P-loop containing nucleoside triphosphate hydrolases"/>
    <property type="match status" value="1"/>
</dbReference>
<dbReference type="RefSeq" id="WP_045166129.1">
    <property type="nucleotide sequence ID" value="NZ_CP113864.1"/>
</dbReference>
<evidence type="ECO:0000259" key="6">
    <source>
        <dbReference type="PROSITE" id="PS50893"/>
    </source>
</evidence>
<dbReference type="InterPro" id="IPR003593">
    <property type="entry name" value="AAA+_ATPase"/>
</dbReference>